<evidence type="ECO:0000256" key="1">
    <source>
        <dbReference type="SAM" id="Phobius"/>
    </source>
</evidence>
<keyword evidence="1" id="KW-0472">Membrane</keyword>
<feature type="transmembrane region" description="Helical" evidence="1">
    <location>
        <begin position="86"/>
        <end position="110"/>
    </location>
</feature>
<dbReference type="EMBL" id="BMMF01000003">
    <property type="protein sequence ID" value="GGK26523.1"/>
    <property type="molecule type" value="Genomic_DNA"/>
</dbReference>
<feature type="transmembrane region" description="Helical" evidence="1">
    <location>
        <begin position="42"/>
        <end position="65"/>
    </location>
</feature>
<evidence type="ECO:0000313" key="3">
    <source>
        <dbReference type="Proteomes" id="UP000600449"/>
    </source>
</evidence>
<gene>
    <name evidence="2" type="ORF">GCM10011322_11190</name>
</gene>
<dbReference type="AlphaFoldDB" id="A0A917Q5L0"/>
<name>A0A917Q5L0_9HYPH</name>
<keyword evidence="3" id="KW-1185">Reference proteome</keyword>
<reference evidence="2 3" key="1">
    <citation type="journal article" date="2014" name="Int. J. Syst. Evol. Microbiol.">
        <title>Complete genome sequence of Corynebacterium casei LMG S-19264T (=DSM 44701T), isolated from a smear-ripened cheese.</title>
        <authorList>
            <consortium name="US DOE Joint Genome Institute (JGI-PGF)"/>
            <person name="Walter F."/>
            <person name="Albersmeier A."/>
            <person name="Kalinowski J."/>
            <person name="Ruckert C."/>
        </authorList>
    </citation>
    <scope>NUCLEOTIDE SEQUENCE [LARGE SCALE GENOMIC DNA]</scope>
    <source>
        <strain evidence="2 3">CGMCC 1.9161</strain>
    </source>
</reference>
<comment type="caution">
    <text evidence="2">The sequence shown here is derived from an EMBL/GenBank/DDBJ whole genome shotgun (WGS) entry which is preliminary data.</text>
</comment>
<accession>A0A917Q5L0</accession>
<proteinExistence type="predicted"/>
<organism evidence="2 3">
    <name type="scientific">Salinarimonas ramus</name>
    <dbReference type="NCBI Taxonomy" id="690164"/>
    <lineage>
        <taxon>Bacteria</taxon>
        <taxon>Pseudomonadati</taxon>
        <taxon>Pseudomonadota</taxon>
        <taxon>Alphaproteobacteria</taxon>
        <taxon>Hyphomicrobiales</taxon>
        <taxon>Salinarimonadaceae</taxon>
        <taxon>Salinarimonas</taxon>
    </lineage>
</organism>
<sequence length="112" mass="11770">MSALSRPIGLLWLVGGFLVWSSAFLVLYGLHAIGCTYAWDASTLRIALLGAWVGHVVLAGALVPLSRRAGRGERPDDRGAGFVARASLVLSAAALAATIWIGLPVLAYPLCR</sequence>
<keyword evidence="1" id="KW-0812">Transmembrane</keyword>
<dbReference type="Proteomes" id="UP000600449">
    <property type="component" value="Unassembled WGS sequence"/>
</dbReference>
<dbReference type="RefSeq" id="WP_188910486.1">
    <property type="nucleotide sequence ID" value="NZ_BMMF01000003.1"/>
</dbReference>
<keyword evidence="1" id="KW-1133">Transmembrane helix</keyword>
<protein>
    <submittedName>
        <fullName evidence="2">Uncharacterized protein</fullName>
    </submittedName>
</protein>
<evidence type="ECO:0000313" key="2">
    <source>
        <dbReference type="EMBL" id="GGK26523.1"/>
    </source>
</evidence>